<protein>
    <recommendedName>
        <fullName evidence="3">Lipoprotein</fullName>
    </recommendedName>
</protein>
<dbReference type="Proteomes" id="UP000182373">
    <property type="component" value="Chromosome"/>
</dbReference>
<evidence type="ECO:0008006" key="3">
    <source>
        <dbReference type="Google" id="ProtNLM"/>
    </source>
</evidence>
<evidence type="ECO:0000313" key="1">
    <source>
        <dbReference type="EMBL" id="APH54366.1"/>
    </source>
</evidence>
<sequence length="152" mass="16662">MTASKYPALRSLSVLLLPCALGILLTGCATQEEIISDQETLLSAAGFVIKPVNTPERQTSLATLPPNRIVMQPSGDRMTFLYADPVVCKCLFVGDQPSFSRYQQMTFQQRLANQAQSTALAYQSASFGWGPWGGGPWGWGWGGGMWGPGWWW</sequence>
<reference evidence="2" key="1">
    <citation type="submission" date="2016-11" db="EMBL/GenBank/DDBJ databases">
        <title>Comparative genomic and phenotypic analysis of Granulibacter bethesdensis clinical isolates from patients with chronic granulomatous disease.</title>
        <authorList>
            <person name="Zarember K.A."/>
            <person name="Porcella S.F."/>
            <person name="Chu J."/>
            <person name="Ding L."/>
            <person name="Dahlstrom E."/>
            <person name="Barbian K."/>
            <person name="Martens C."/>
            <person name="Sykora L."/>
            <person name="Kramer S."/>
            <person name="Pettinato A.M."/>
            <person name="Hong H."/>
            <person name="Wald G."/>
            <person name="Berg L.J."/>
            <person name="Rogge L.S."/>
            <person name="Greenberg D.E."/>
            <person name="Falcone E.L."/>
            <person name="Neves J.F."/>
            <person name="Simoes M.J."/>
            <person name="Casal M."/>
            <person name="Rodriguez-Lopez F.C."/>
            <person name="Zelazny A."/>
            <person name="Gallin J.I."/>
            <person name="Holland S.M."/>
        </authorList>
    </citation>
    <scope>NUCLEOTIDE SEQUENCE [LARGE SCALE GENOMIC DNA]</scope>
    <source>
        <strain evidence="2">NIH9.1</strain>
    </source>
</reference>
<organism evidence="1 2">
    <name type="scientific">Granulibacter bethesdensis</name>
    <dbReference type="NCBI Taxonomy" id="364410"/>
    <lineage>
        <taxon>Bacteria</taxon>
        <taxon>Pseudomonadati</taxon>
        <taxon>Pseudomonadota</taxon>
        <taxon>Alphaproteobacteria</taxon>
        <taxon>Acetobacterales</taxon>
        <taxon>Acetobacteraceae</taxon>
        <taxon>Granulibacter</taxon>
    </lineage>
</organism>
<dbReference type="RefSeq" id="WP_253736125.1">
    <property type="nucleotide sequence ID" value="NZ_CP018191.1"/>
</dbReference>
<proteinExistence type="predicted"/>
<name>A0AAC9P8A5_9PROT</name>
<dbReference type="AlphaFoldDB" id="A0AAC9P8A5"/>
<evidence type="ECO:0000313" key="2">
    <source>
        <dbReference type="Proteomes" id="UP000182373"/>
    </source>
</evidence>
<gene>
    <name evidence="1" type="ORF">GbCGDNIH9_1086</name>
</gene>
<accession>A0AAC9P8A5</accession>
<dbReference type="PROSITE" id="PS51257">
    <property type="entry name" value="PROKAR_LIPOPROTEIN"/>
    <property type="match status" value="1"/>
</dbReference>
<dbReference type="EMBL" id="CP018191">
    <property type="protein sequence ID" value="APH54366.1"/>
    <property type="molecule type" value="Genomic_DNA"/>
</dbReference>